<dbReference type="EMBL" id="CAJVQC010010513">
    <property type="protein sequence ID" value="CAG8617484.1"/>
    <property type="molecule type" value="Genomic_DNA"/>
</dbReference>
<name>A0ACA9MX31_9GLOM</name>
<evidence type="ECO:0000313" key="2">
    <source>
        <dbReference type="Proteomes" id="UP000789920"/>
    </source>
</evidence>
<dbReference type="Proteomes" id="UP000789920">
    <property type="component" value="Unassembled WGS sequence"/>
</dbReference>
<keyword evidence="2" id="KW-1185">Reference proteome</keyword>
<accession>A0ACA9MX31</accession>
<evidence type="ECO:0000313" key="1">
    <source>
        <dbReference type="EMBL" id="CAG8617484.1"/>
    </source>
</evidence>
<proteinExistence type="predicted"/>
<reference evidence="1" key="1">
    <citation type="submission" date="2021-06" db="EMBL/GenBank/DDBJ databases">
        <authorList>
            <person name="Kallberg Y."/>
            <person name="Tangrot J."/>
            <person name="Rosling A."/>
        </authorList>
    </citation>
    <scope>NUCLEOTIDE SEQUENCE</scope>
    <source>
        <strain evidence="1">MA461A</strain>
    </source>
</reference>
<protein>
    <submittedName>
        <fullName evidence="1">31587_t:CDS:1</fullName>
    </submittedName>
</protein>
<sequence length="66" mass="7587">SEDKFDISDLCFASNTEPNMFDESFNGQPQIIEETNDLTAPKTETNEFTDSEEELYPLTKEQSFID</sequence>
<feature type="non-terminal residue" evidence="1">
    <location>
        <position position="1"/>
    </location>
</feature>
<organism evidence="1 2">
    <name type="scientific">Racocetra persica</name>
    <dbReference type="NCBI Taxonomy" id="160502"/>
    <lineage>
        <taxon>Eukaryota</taxon>
        <taxon>Fungi</taxon>
        <taxon>Fungi incertae sedis</taxon>
        <taxon>Mucoromycota</taxon>
        <taxon>Glomeromycotina</taxon>
        <taxon>Glomeromycetes</taxon>
        <taxon>Diversisporales</taxon>
        <taxon>Gigasporaceae</taxon>
        <taxon>Racocetra</taxon>
    </lineage>
</organism>
<comment type="caution">
    <text evidence="1">The sequence shown here is derived from an EMBL/GenBank/DDBJ whole genome shotgun (WGS) entry which is preliminary data.</text>
</comment>
<gene>
    <name evidence="1" type="ORF">RPERSI_LOCUS6570</name>
</gene>